<feature type="region of interest" description="Disordered" evidence="1">
    <location>
        <begin position="1"/>
        <end position="42"/>
    </location>
</feature>
<keyword evidence="3" id="KW-1185">Reference proteome</keyword>
<dbReference type="AlphaFoldDB" id="A0A840Z1T8"/>
<gene>
    <name evidence="2" type="ORF">FHR23_003061</name>
</gene>
<dbReference type="EMBL" id="JACIJI010000008">
    <property type="protein sequence ID" value="MBB5720101.1"/>
    <property type="molecule type" value="Genomic_DNA"/>
</dbReference>
<accession>A0A840Z1T8</accession>
<reference evidence="2 3" key="1">
    <citation type="submission" date="2020-08" db="EMBL/GenBank/DDBJ databases">
        <title>Genomic Encyclopedia of Type Strains, Phase IV (KMG-IV): sequencing the most valuable type-strain genomes for metagenomic binning, comparative biology and taxonomic classification.</title>
        <authorList>
            <person name="Goeker M."/>
        </authorList>
    </citation>
    <scope>NUCLEOTIDE SEQUENCE [LARGE SCALE GENOMIC DNA]</scope>
    <source>
        <strain evidence="2 3">DSM 27203</strain>
    </source>
</reference>
<comment type="caution">
    <text evidence="2">The sequence shown here is derived from an EMBL/GenBank/DDBJ whole genome shotgun (WGS) entry which is preliminary data.</text>
</comment>
<proteinExistence type="predicted"/>
<name>A0A840Z1T8_9SPHN</name>
<organism evidence="2 3">
    <name type="scientific">Stakelama sediminis</name>
    <dbReference type="NCBI Taxonomy" id="463200"/>
    <lineage>
        <taxon>Bacteria</taxon>
        <taxon>Pseudomonadati</taxon>
        <taxon>Pseudomonadota</taxon>
        <taxon>Alphaproteobacteria</taxon>
        <taxon>Sphingomonadales</taxon>
        <taxon>Sphingomonadaceae</taxon>
        <taxon>Stakelama</taxon>
    </lineage>
</organism>
<protein>
    <submittedName>
        <fullName evidence="2">Uncharacterized protein</fullName>
    </submittedName>
</protein>
<sequence>MSNDKRRGNRETRKPKKARPPKPNASNPSVKGIGPSSPAKKN</sequence>
<dbReference type="Proteomes" id="UP000554342">
    <property type="component" value="Unassembled WGS sequence"/>
</dbReference>
<feature type="compositionally biased region" description="Basic and acidic residues" evidence="1">
    <location>
        <begin position="1"/>
        <end position="12"/>
    </location>
</feature>
<evidence type="ECO:0000313" key="3">
    <source>
        <dbReference type="Proteomes" id="UP000554342"/>
    </source>
</evidence>
<evidence type="ECO:0000256" key="1">
    <source>
        <dbReference type="SAM" id="MobiDB-lite"/>
    </source>
</evidence>
<evidence type="ECO:0000313" key="2">
    <source>
        <dbReference type="EMBL" id="MBB5720101.1"/>
    </source>
</evidence>